<feature type="domain" description="Reverse transcriptase" evidence="1">
    <location>
        <begin position="492"/>
        <end position="766"/>
    </location>
</feature>
<dbReference type="GeneTree" id="ENSGT01150000286916"/>
<dbReference type="InterPro" id="IPR000477">
    <property type="entry name" value="RT_dom"/>
</dbReference>
<dbReference type="PANTHER" id="PTHR31635:SF196">
    <property type="entry name" value="REVERSE TRANSCRIPTASE DOMAIN-CONTAINING PROTEIN-RELATED"/>
    <property type="match status" value="1"/>
</dbReference>
<dbReference type="Gene3D" id="3.60.10.10">
    <property type="entry name" value="Endonuclease/exonuclease/phosphatase"/>
    <property type="match status" value="1"/>
</dbReference>
<organism evidence="2 3">
    <name type="scientific">Podarcis muralis</name>
    <name type="common">Wall lizard</name>
    <name type="synonym">Lacerta muralis</name>
    <dbReference type="NCBI Taxonomy" id="64176"/>
    <lineage>
        <taxon>Eukaryota</taxon>
        <taxon>Metazoa</taxon>
        <taxon>Chordata</taxon>
        <taxon>Craniata</taxon>
        <taxon>Vertebrata</taxon>
        <taxon>Euteleostomi</taxon>
        <taxon>Lepidosauria</taxon>
        <taxon>Squamata</taxon>
        <taxon>Bifurcata</taxon>
        <taxon>Unidentata</taxon>
        <taxon>Episquamata</taxon>
        <taxon>Laterata</taxon>
        <taxon>Lacertibaenia</taxon>
        <taxon>Lacertidae</taxon>
        <taxon>Podarcis</taxon>
    </lineage>
</organism>
<dbReference type="CDD" id="cd01650">
    <property type="entry name" value="RT_nLTR_like"/>
    <property type="match status" value="1"/>
</dbReference>
<dbReference type="SUPFAM" id="SSF56219">
    <property type="entry name" value="DNase I-like"/>
    <property type="match status" value="1"/>
</dbReference>
<dbReference type="Pfam" id="PF03372">
    <property type="entry name" value="Exo_endo_phos"/>
    <property type="match status" value="1"/>
</dbReference>
<dbReference type="AlphaFoldDB" id="A0A670K494"/>
<dbReference type="InterPro" id="IPR043502">
    <property type="entry name" value="DNA/RNA_pol_sf"/>
</dbReference>
<dbReference type="SUPFAM" id="SSF56672">
    <property type="entry name" value="DNA/RNA polymerases"/>
    <property type="match status" value="1"/>
</dbReference>
<reference evidence="2 3" key="1">
    <citation type="journal article" date="2019" name="Proc. Natl. Acad. Sci. U.S.A.">
        <title>Regulatory changes in pterin and carotenoid genes underlie balanced color polymorphisms in the wall lizard.</title>
        <authorList>
            <person name="Andrade P."/>
            <person name="Pinho C."/>
            <person name="Perez I de Lanuza G."/>
            <person name="Afonso S."/>
            <person name="Brejcha J."/>
            <person name="Rubin C.J."/>
            <person name="Wallerman O."/>
            <person name="Pereira P."/>
            <person name="Sabatino S.J."/>
            <person name="Bellati A."/>
            <person name="Pellitteri-Rosa D."/>
            <person name="Bosakova Z."/>
            <person name="Bunikis I."/>
            <person name="Carretero M.A."/>
            <person name="Feiner N."/>
            <person name="Marsik P."/>
            <person name="Pauperio F."/>
            <person name="Salvi D."/>
            <person name="Soler L."/>
            <person name="While G.M."/>
            <person name="Uller T."/>
            <person name="Font E."/>
            <person name="Andersson L."/>
            <person name="Carneiro M."/>
        </authorList>
    </citation>
    <scope>NUCLEOTIDE SEQUENCE</scope>
</reference>
<dbReference type="Pfam" id="PF00078">
    <property type="entry name" value="RVT_1"/>
    <property type="match status" value="1"/>
</dbReference>
<reference evidence="2" key="3">
    <citation type="submission" date="2025-09" db="UniProtKB">
        <authorList>
            <consortium name="Ensembl"/>
        </authorList>
    </citation>
    <scope>IDENTIFICATION</scope>
</reference>
<dbReference type="OMA" id="WETIYIE"/>
<dbReference type="CDD" id="cd09076">
    <property type="entry name" value="L1-EN"/>
    <property type="match status" value="1"/>
</dbReference>
<dbReference type="GO" id="GO:0003824">
    <property type="term" value="F:catalytic activity"/>
    <property type="evidence" value="ECO:0007669"/>
    <property type="project" value="InterPro"/>
</dbReference>
<dbReference type="InterPro" id="IPR036691">
    <property type="entry name" value="Endo/exonu/phosph_ase_sf"/>
</dbReference>
<dbReference type="PROSITE" id="PS50878">
    <property type="entry name" value="RT_POL"/>
    <property type="match status" value="1"/>
</dbReference>
<dbReference type="Ensembl" id="ENSPMRT00000033530.1">
    <property type="protein sequence ID" value="ENSPMRP00000031611.1"/>
    <property type="gene ID" value="ENSPMRG00000020480.1"/>
</dbReference>
<proteinExistence type="predicted"/>
<evidence type="ECO:0000313" key="3">
    <source>
        <dbReference type="Proteomes" id="UP000472272"/>
    </source>
</evidence>
<accession>A0A670K494</accession>
<sequence>MALNIWNWNVNGLNEKKKRNNVEQALKRKNLDIICMQETHVAKRHRRILINKRLGNEFISSDKEKKRGVILYVKSKIEAQQIFKDEEGRIIAIQIIWQGEKLIIVGIYAPNGNKSDFFKNLEEKLLEYADQKIILMGDMNGVVSSEMDRLRNNGSKEGKLPKTFFEMVKNCNLVDTWRLRHPLEKQFTFYSEPNQSMSRIDQIWTSNELTPRILKVEIQPRVISDHSPIKLELKGFEERTFRWRMNDYLLDDQRVIQEAQKKLKDYFEDNCNKGTKMCTVWDAGKAVMRGFFIQQNSLKKKNREKEKKGILRQIMENEQKLIKKPNNERIKQSIKVLQSQFAMMINKEVEWNIKKLKQKNFEFANKSGKWLAWQTKKRKEQNTINKIEVGGEEITNPKDIRKGFLDFYRQLYKRKEKNNRRKIERYLKEKEVQKIPTEAQEGLNTPIDLAEIKMAIKKMKNGKAPGPDGFTSRYYKELETTLSLPLREVMNNILKEREIPGTWKEAFITLIPKEEASLTQVKNYRPISLLNTDYKIFAGIIADRLKKVLQEIIHEDQAGFLPGRQMRDNARNVINILEYLTAKNEREAMLMFVDAEKAFDNVSWDFMLENIEQRDMGNDFLNGIKAIYTEQKAKLIVNNVISEEIQISKGTRQGCPLSPLLFIMVLEVLLDSIRKKESIKGVAVGRNQYKVKAFADDLVLMAEEPLETATEILEEIEKFGEVAGFIINRKKTKIIAKNMDKTKMEVLQQKTGIEIAKKVKYLGIWLTPKNIDLFQNNYVLVWKGIKKDLEIWNRLKLSLWGRISMIKMSVLPKMMFLFQMIPILKGVAIFKDWQRMISRYIWQGKKPRIKHKLLIDAKERGGFALPDLKLYYEAACLCWLKEWVKLKNTKLLDLEGFDTRFGWHAHLWKEKKEGYKSFGNHIFRKSLLEVWYRYKNILETGVPHWLSPLEVIGVKKINMRNDWVTYADLVVKDGGKWRLKPYEQVKEHVYDWLHYRQINEMFKKEEKEKGYKEKDSKFQSEIVNNDCKIISKMYKILLEWHTMDEEVKVVMIQWAKDLGYNIDLDDWQKIWNENLKFTACVTLKENTMKMVYRWYMTPAKLAKMYKSSNKCWRCREKEGTFMHMWWECSKVRGFWETIYIELKRMLKYSFVKKPETFLLGITRMDISRRDRKLFQYAITAARTLLAQRWKQEEVPNLEEWRLKLTDYAELDKLTGKIRYQKDHRFFEDWGKFTEYLESTCEEGTTLVGFKEAL</sequence>
<keyword evidence="3" id="KW-1185">Reference proteome</keyword>
<evidence type="ECO:0000259" key="1">
    <source>
        <dbReference type="PROSITE" id="PS50878"/>
    </source>
</evidence>
<protein>
    <recommendedName>
        <fullName evidence="1">Reverse transcriptase domain-containing protein</fullName>
    </recommendedName>
</protein>
<dbReference type="PANTHER" id="PTHR31635">
    <property type="entry name" value="REVERSE TRANSCRIPTASE DOMAIN-CONTAINING PROTEIN-RELATED"/>
    <property type="match status" value="1"/>
</dbReference>
<reference evidence="2" key="2">
    <citation type="submission" date="2025-08" db="UniProtKB">
        <authorList>
            <consortium name="Ensembl"/>
        </authorList>
    </citation>
    <scope>IDENTIFICATION</scope>
</reference>
<evidence type="ECO:0000313" key="2">
    <source>
        <dbReference type="Ensembl" id="ENSPMRP00000031611.1"/>
    </source>
</evidence>
<dbReference type="Proteomes" id="UP000472272">
    <property type="component" value="Chromosome 5"/>
</dbReference>
<dbReference type="InterPro" id="IPR005135">
    <property type="entry name" value="Endo/exonuclease/phosphatase"/>
</dbReference>
<name>A0A670K494_PODMU</name>